<dbReference type="SUPFAM" id="SSF48452">
    <property type="entry name" value="TPR-like"/>
    <property type="match status" value="2"/>
</dbReference>
<feature type="domain" description="HTH cro/C1-type" evidence="1">
    <location>
        <begin position="9"/>
        <end position="64"/>
    </location>
</feature>
<dbReference type="PANTHER" id="PTHR47691:SF3">
    <property type="entry name" value="HTH-TYPE TRANSCRIPTIONAL REGULATOR RV0890C-RELATED"/>
    <property type="match status" value="1"/>
</dbReference>
<dbReference type="Gene3D" id="1.25.40.10">
    <property type="entry name" value="Tetratricopeptide repeat domain"/>
    <property type="match status" value="2"/>
</dbReference>
<dbReference type="Proteomes" id="UP001500711">
    <property type="component" value="Unassembled WGS sequence"/>
</dbReference>
<dbReference type="RefSeq" id="WP_346128540.1">
    <property type="nucleotide sequence ID" value="NZ_BAABBE010000003.1"/>
</dbReference>
<proteinExistence type="predicted"/>
<keyword evidence="3" id="KW-1185">Reference proteome</keyword>
<dbReference type="Gene3D" id="1.10.260.40">
    <property type="entry name" value="lambda repressor-like DNA-binding domains"/>
    <property type="match status" value="1"/>
</dbReference>
<dbReference type="PRINTS" id="PR00364">
    <property type="entry name" value="DISEASERSIST"/>
</dbReference>
<dbReference type="InterPro" id="IPR011990">
    <property type="entry name" value="TPR-like_helical_dom_sf"/>
</dbReference>
<dbReference type="InterPro" id="IPR002182">
    <property type="entry name" value="NB-ARC"/>
</dbReference>
<dbReference type="SUPFAM" id="SSF47413">
    <property type="entry name" value="lambda repressor-like DNA-binding domains"/>
    <property type="match status" value="1"/>
</dbReference>
<dbReference type="CDD" id="cd00093">
    <property type="entry name" value="HTH_XRE"/>
    <property type="match status" value="1"/>
</dbReference>
<dbReference type="SMART" id="SM00028">
    <property type="entry name" value="TPR"/>
    <property type="match status" value="6"/>
</dbReference>
<dbReference type="PROSITE" id="PS50943">
    <property type="entry name" value="HTH_CROC1"/>
    <property type="match status" value="1"/>
</dbReference>
<comment type="caution">
    <text evidence="2">The sequence shown here is derived from an EMBL/GenBank/DDBJ whole genome shotgun (WGS) entry which is preliminary data.</text>
</comment>
<dbReference type="InterPro" id="IPR036390">
    <property type="entry name" value="WH_DNA-bd_sf"/>
</dbReference>
<evidence type="ECO:0000313" key="2">
    <source>
        <dbReference type="EMBL" id="GAA3629154.1"/>
    </source>
</evidence>
<sequence length="866" mass="93837">MDGSFGALLRHHRLAAALTQETLAERAEISAQAIGALERGARRYPHRETVARLARALRLTPDQYGDLITAASRPPVPRADPEPPDERTVAAQLPAGVQGFTGREDVLLTMDALLAHEPNAVVVSAIAGMAGIGKTTLAVHWAHRARSRFPDGQLFLNLRGHGGGAPVTPLEALTHLLTGLGMERAKVPSDVESAAATYRTLLADRRVLVVLDDAVDARQVRPLLPGSPGCLVLVTSRCRLDGLVARDGARRIQLEQLSRDAARALLVHVLGEQRVLAEEEAVAELVDLCAGLPLALRIAAAHLLGGRSIAGYVTALRSGDRLASLAAPGDPDTAVGAAFDLSYAALDPQARRVFRLMGLMPGRDLTADAIAALTELDAAETDRCLYALTAAHLVDEHSPGRYTFHDLLRLHAAHLADAEREAATERLWGHFALTLLNAGERVDPRTYRHVLAEDYRHTAFIDDTIANTWIDVETENLVATTHAAAAAGHTRLAVQLLIALHPQFERHRMESVWLATGTAVLEAARRSGDLLTEAHALRIIGDAHWCACDYEQSLTFLGGALSAAEALGHTEFYRVVLCALGRTSISMGRPRDCADYYQRARELWRQDGRPTDGSLVLGDAYWELGELDQAYELHTQAIDAARRKGVRFGVLLGETHAGRSCQALGRLDRAIEHYEAGLALCREFAEPAEEAGNLANLSGAYRDQEKYDLALDTAREALDIATRLGMRRTQISAWHVLGSTHLLLGYDTAARTELRTALDLAIAASHSRGRCDALISLAALHLRHSEHDSARALASEALTISRGTGHRLVEGESLRTLAEVDLARRRFDDACRHAEQAGALHAKSGYRLGTERVADLVRRIAEARAG</sequence>
<dbReference type="InterPro" id="IPR027417">
    <property type="entry name" value="P-loop_NTPase"/>
</dbReference>
<accession>A0ABP7AC55</accession>
<dbReference type="SUPFAM" id="SSF46785">
    <property type="entry name" value="Winged helix' DNA-binding domain"/>
    <property type="match status" value="1"/>
</dbReference>
<dbReference type="SUPFAM" id="SSF52540">
    <property type="entry name" value="P-loop containing nucleoside triphosphate hydrolases"/>
    <property type="match status" value="1"/>
</dbReference>
<dbReference type="EMBL" id="BAABBE010000003">
    <property type="protein sequence ID" value="GAA3629154.1"/>
    <property type="molecule type" value="Genomic_DNA"/>
</dbReference>
<gene>
    <name evidence="2" type="ORF">GCM10022267_14670</name>
</gene>
<reference evidence="3" key="1">
    <citation type="journal article" date="2019" name="Int. J. Syst. Evol. Microbiol.">
        <title>The Global Catalogue of Microorganisms (GCM) 10K type strain sequencing project: providing services to taxonomists for standard genome sequencing and annotation.</title>
        <authorList>
            <consortium name="The Broad Institute Genomics Platform"/>
            <consortium name="The Broad Institute Genome Sequencing Center for Infectious Disease"/>
            <person name="Wu L."/>
            <person name="Ma J."/>
        </authorList>
    </citation>
    <scope>NUCLEOTIDE SEQUENCE [LARGE SCALE GENOMIC DNA]</scope>
    <source>
        <strain evidence="3">JCM 17494</strain>
    </source>
</reference>
<evidence type="ECO:0000313" key="3">
    <source>
        <dbReference type="Proteomes" id="UP001500711"/>
    </source>
</evidence>
<dbReference type="Pfam" id="PF00931">
    <property type="entry name" value="NB-ARC"/>
    <property type="match status" value="1"/>
</dbReference>
<dbReference type="PANTHER" id="PTHR47691">
    <property type="entry name" value="REGULATOR-RELATED"/>
    <property type="match status" value="1"/>
</dbReference>
<dbReference type="Gene3D" id="3.40.50.300">
    <property type="entry name" value="P-loop containing nucleotide triphosphate hydrolases"/>
    <property type="match status" value="1"/>
</dbReference>
<organism evidence="2 3">
    <name type="scientific">Lentzea roselyniae</name>
    <dbReference type="NCBI Taxonomy" id="531940"/>
    <lineage>
        <taxon>Bacteria</taxon>
        <taxon>Bacillati</taxon>
        <taxon>Actinomycetota</taxon>
        <taxon>Actinomycetes</taxon>
        <taxon>Pseudonocardiales</taxon>
        <taxon>Pseudonocardiaceae</taxon>
        <taxon>Lentzea</taxon>
    </lineage>
</organism>
<protein>
    <submittedName>
        <fullName evidence="2">Tetratricopeptide repeat protein</fullName>
    </submittedName>
</protein>
<dbReference type="InterPro" id="IPR001387">
    <property type="entry name" value="Cro/C1-type_HTH"/>
</dbReference>
<dbReference type="InterPro" id="IPR010982">
    <property type="entry name" value="Lambda_DNA-bd_dom_sf"/>
</dbReference>
<dbReference type="Pfam" id="PF13560">
    <property type="entry name" value="HTH_31"/>
    <property type="match status" value="1"/>
</dbReference>
<name>A0ABP7AC55_9PSEU</name>
<evidence type="ECO:0000259" key="1">
    <source>
        <dbReference type="PROSITE" id="PS50943"/>
    </source>
</evidence>
<dbReference type="Pfam" id="PF13424">
    <property type="entry name" value="TPR_12"/>
    <property type="match status" value="1"/>
</dbReference>
<dbReference type="InterPro" id="IPR019734">
    <property type="entry name" value="TPR_rpt"/>
</dbReference>
<dbReference type="SMART" id="SM00530">
    <property type="entry name" value="HTH_XRE"/>
    <property type="match status" value="1"/>
</dbReference>